<comment type="function">
    <text evidence="2">Antitoxin component of a type II toxin-antitoxin (TA) system.</text>
</comment>
<gene>
    <name evidence="3" type="ORF">K6K41_12685</name>
</gene>
<dbReference type="EMBL" id="CP081869">
    <property type="protein sequence ID" value="QZO02054.1"/>
    <property type="molecule type" value="Genomic_DNA"/>
</dbReference>
<dbReference type="InterPro" id="IPR006442">
    <property type="entry name" value="Antitoxin_Phd/YefM"/>
</dbReference>
<dbReference type="Gene3D" id="3.40.1620.10">
    <property type="entry name" value="YefM-like domain"/>
    <property type="match status" value="1"/>
</dbReference>
<dbReference type="Proteomes" id="UP000825701">
    <property type="component" value="Chromosome"/>
</dbReference>
<dbReference type="NCBIfam" id="TIGR01552">
    <property type="entry name" value="phd_fam"/>
    <property type="match status" value="1"/>
</dbReference>
<dbReference type="KEGG" id="cmet:K6K41_12685"/>
<organism evidence="3 4">
    <name type="scientific">Chenggangzhangella methanolivorans</name>
    <dbReference type="NCBI Taxonomy" id="1437009"/>
    <lineage>
        <taxon>Bacteria</taxon>
        <taxon>Pseudomonadati</taxon>
        <taxon>Pseudomonadota</taxon>
        <taxon>Alphaproteobacteria</taxon>
        <taxon>Hyphomicrobiales</taxon>
        <taxon>Methylopilaceae</taxon>
        <taxon>Chenggangzhangella</taxon>
    </lineage>
</organism>
<dbReference type="Pfam" id="PF02604">
    <property type="entry name" value="PhdYeFM_antitox"/>
    <property type="match status" value="1"/>
</dbReference>
<accession>A0A9E6RC13</accession>
<dbReference type="SUPFAM" id="SSF143120">
    <property type="entry name" value="YefM-like"/>
    <property type="match status" value="1"/>
</dbReference>
<name>A0A9E6RC13_9HYPH</name>
<keyword evidence="4" id="KW-1185">Reference proteome</keyword>
<evidence type="ECO:0000256" key="2">
    <source>
        <dbReference type="RuleBase" id="RU362080"/>
    </source>
</evidence>
<protein>
    <recommendedName>
        <fullName evidence="2">Antitoxin</fullName>
    </recommendedName>
</protein>
<sequence>MQAFRVQDMQKQASVLQEAAMSEPVIITYHDRPRLVLMSMQEYDRLRGRRRVVGAAGELTGSVIDQIEALAEADVDAENSRNGELVDLWPAFLIQLQAWFSAMATFS</sequence>
<dbReference type="InterPro" id="IPR036165">
    <property type="entry name" value="YefM-like_sf"/>
</dbReference>
<evidence type="ECO:0000313" key="4">
    <source>
        <dbReference type="Proteomes" id="UP000825701"/>
    </source>
</evidence>
<proteinExistence type="inferred from homology"/>
<reference evidence="3" key="1">
    <citation type="submission" date="2021-08" db="EMBL/GenBank/DDBJ databases">
        <authorList>
            <person name="Zhang H."/>
            <person name="Xu M."/>
            <person name="Yu Z."/>
            <person name="Yang L."/>
            <person name="Cai Y."/>
        </authorList>
    </citation>
    <scope>NUCLEOTIDE SEQUENCE</scope>
    <source>
        <strain evidence="3">CHL1</strain>
    </source>
</reference>
<comment type="similarity">
    <text evidence="1 2">Belongs to the phD/YefM antitoxin family.</text>
</comment>
<evidence type="ECO:0000256" key="1">
    <source>
        <dbReference type="ARBA" id="ARBA00009981"/>
    </source>
</evidence>
<dbReference type="AlphaFoldDB" id="A0A9E6RC13"/>
<dbReference type="RefSeq" id="WP_261405432.1">
    <property type="nucleotide sequence ID" value="NZ_CP081869.1"/>
</dbReference>
<evidence type="ECO:0000313" key="3">
    <source>
        <dbReference type="EMBL" id="QZO02054.1"/>
    </source>
</evidence>